<keyword evidence="7 11" id="KW-0862">Zinc</keyword>
<keyword evidence="10 12" id="KW-0472">Membrane</keyword>
<keyword evidence="8 12" id="KW-1133">Transmembrane helix</keyword>
<keyword evidence="6 11" id="KW-0378">Hydrolase</keyword>
<proteinExistence type="inferred from homology"/>
<dbReference type="GO" id="GO:0016787">
    <property type="term" value="F:hydrolase activity"/>
    <property type="evidence" value="ECO:0007669"/>
    <property type="project" value="UniProtKB-KW"/>
</dbReference>
<evidence type="ECO:0000256" key="10">
    <source>
        <dbReference type="ARBA" id="ARBA00023136"/>
    </source>
</evidence>
<evidence type="ECO:0000256" key="3">
    <source>
        <dbReference type="ARBA" id="ARBA00022670"/>
    </source>
</evidence>
<dbReference type="EC" id="3.4.24.-" evidence="14"/>
<accession>A0ABW4R8R2</accession>
<dbReference type="Proteomes" id="UP001597213">
    <property type="component" value="Unassembled WGS sequence"/>
</dbReference>
<keyword evidence="15" id="KW-1185">Reference proteome</keyword>
<keyword evidence="3 11" id="KW-0645">Protease</keyword>
<evidence type="ECO:0000256" key="9">
    <source>
        <dbReference type="ARBA" id="ARBA00023049"/>
    </source>
</evidence>
<dbReference type="CDD" id="cd07325">
    <property type="entry name" value="M48_Ste24p_like"/>
    <property type="match status" value="1"/>
</dbReference>
<feature type="domain" description="Peptidase M48" evidence="13">
    <location>
        <begin position="170"/>
        <end position="255"/>
    </location>
</feature>
<evidence type="ECO:0000256" key="11">
    <source>
        <dbReference type="RuleBase" id="RU003983"/>
    </source>
</evidence>
<evidence type="ECO:0000256" key="12">
    <source>
        <dbReference type="SAM" id="Phobius"/>
    </source>
</evidence>
<keyword evidence="9 11" id="KW-0482">Metalloprotease</keyword>
<keyword evidence="5" id="KW-0479">Metal-binding</keyword>
<evidence type="ECO:0000256" key="1">
    <source>
        <dbReference type="ARBA" id="ARBA00004651"/>
    </source>
</evidence>
<evidence type="ECO:0000256" key="5">
    <source>
        <dbReference type="ARBA" id="ARBA00022723"/>
    </source>
</evidence>
<dbReference type="Pfam" id="PF01435">
    <property type="entry name" value="Peptidase_M48"/>
    <property type="match status" value="2"/>
</dbReference>
<evidence type="ECO:0000313" key="15">
    <source>
        <dbReference type="Proteomes" id="UP001597213"/>
    </source>
</evidence>
<evidence type="ECO:0000256" key="4">
    <source>
        <dbReference type="ARBA" id="ARBA00022692"/>
    </source>
</evidence>
<protein>
    <submittedName>
        <fullName evidence="14">M48 family metallopeptidase</fullName>
        <ecNumber evidence="14">3.4.24.-</ecNumber>
    </submittedName>
</protein>
<sequence>MIWLSVVITLLALMAATMIFMIDVGDQLNLLLGEELAADLRDWSSTVSLLLLAPIAMYIYRFYVIANEKAGAIRVGPKQFPELWALYQDLGRRLDMPVLPRLYVTNGNGVVNAFAMECNRRNRYIVLNAEIAMMLPTAPDVVAFVLAHEMAHHKLRHVSLWRAVIGIIPGVMVLPGLATTRAQEYSADRLALAVCPNHATAVRLLSVGPWLADGVDPAAWLEQAKDEHREWMIRAANSMSSHPVGIKRYKALRDIEEKGFSVHGEMF</sequence>
<reference evidence="15" key="1">
    <citation type="journal article" date="2019" name="Int. J. Syst. Evol. Microbiol.">
        <title>The Global Catalogue of Microorganisms (GCM) 10K type strain sequencing project: providing services to taxonomists for standard genome sequencing and annotation.</title>
        <authorList>
            <consortium name="The Broad Institute Genomics Platform"/>
            <consortium name="The Broad Institute Genome Sequencing Center for Infectious Disease"/>
            <person name="Wu L."/>
            <person name="Ma J."/>
        </authorList>
    </citation>
    <scope>NUCLEOTIDE SEQUENCE [LARGE SCALE GENOMIC DNA]</scope>
    <source>
        <strain evidence="15">CCUG 56029</strain>
    </source>
</reference>
<evidence type="ECO:0000256" key="2">
    <source>
        <dbReference type="ARBA" id="ARBA00022475"/>
    </source>
</evidence>
<dbReference type="RefSeq" id="WP_379143377.1">
    <property type="nucleotide sequence ID" value="NZ_JBHUEN010000043.1"/>
</dbReference>
<name>A0ABW4R8R2_9RHOB</name>
<dbReference type="EMBL" id="JBHUEN010000043">
    <property type="protein sequence ID" value="MFD1882636.1"/>
    <property type="molecule type" value="Genomic_DNA"/>
</dbReference>
<dbReference type="PANTHER" id="PTHR43221">
    <property type="entry name" value="PROTEASE HTPX"/>
    <property type="match status" value="1"/>
</dbReference>
<gene>
    <name evidence="14" type="ORF">ACFSCT_13010</name>
</gene>
<keyword evidence="4 12" id="KW-0812">Transmembrane</keyword>
<comment type="caution">
    <text evidence="14">The sequence shown here is derived from an EMBL/GenBank/DDBJ whole genome shotgun (WGS) entry which is preliminary data.</text>
</comment>
<dbReference type="PANTHER" id="PTHR43221:SF1">
    <property type="entry name" value="PROTEASE HTPX"/>
    <property type="match status" value="1"/>
</dbReference>
<evidence type="ECO:0000259" key="13">
    <source>
        <dbReference type="Pfam" id="PF01435"/>
    </source>
</evidence>
<evidence type="ECO:0000256" key="7">
    <source>
        <dbReference type="ARBA" id="ARBA00022833"/>
    </source>
</evidence>
<evidence type="ECO:0000256" key="6">
    <source>
        <dbReference type="ARBA" id="ARBA00022801"/>
    </source>
</evidence>
<dbReference type="InterPro" id="IPR001915">
    <property type="entry name" value="Peptidase_M48"/>
</dbReference>
<comment type="subcellular location">
    <subcellularLocation>
        <location evidence="1">Cell membrane</location>
        <topology evidence="1">Multi-pass membrane protein</topology>
    </subcellularLocation>
</comment>
<feature type="transmembrane region" description="Helical" evidence="12">
    <location>
        <begin position="45"/>
        <end position="64"/>
    </location>
</feature>
<comment type="similarity">
    <text evidence="11">Belongs to the peptidase M48 family.</text>
</comment>
<evidence type="ECO:0000313" key="14">
    <source>
        <dbReference type="EMBL" id="MFD1882636.1"/>
    </source>
</evidence>
<comment type="cofactor">
    <cofactor evidence="11">
        <name>Zn(2+)</name>
        <dbReference type="ChEBI" id="CHEBI:29105"/>
    </cofactor>
    <text evidence="11">Binds 1 zinc ion per subunit.</text>
</comment>
<keyword evidence="2" id="KW-1003">Cell membrane</keyword>
<feature type="transmembrane region" description="Helical" evidence="12">
    <location>
        <begin position="124"/>
        <end position="147"/>
    </location>
</feature>
<organism evidence="14 15">
    <name type="scientific">Paracoccus pacificus</name>
    <dbReference type="NCBI Taxonomy" id="1463598"/>
    <lineage>
        <taxon>Bacteria</taxon>
        <taxon>Pseudomonadati</taxon>
        <taxon>Pseudomonadota</taxon>
        <taxon>Alphaproteobacteria</taxon>
        <taxon>Rhodobacterales</taxon>
        <taxon>Paracoccaceae</taxon>
        <taxon>Paracoccus</taxon>
    </lineage>
</organism>
<evidence type="ECO:0000256" key="8">
    <source>
        <dbReference type="ARBA" id="ARBA00022989"/>
    </source>
</evidence>
<feature type="domain" description="Peptidase M48" evidence="13">
    <location>
        <begin position="77"/>
        <end position="159"/>
    </location>
</feature>
<dbReference type="InterPro" id="IPR050083">
    <property type="entry name" value="HtpX_protease"/>
</dbReference>
<feature type="transmembrane region" description="Helical" evidence="12">
    <location>
        <begin position="159"/>
        <end position="179"/>
    </location>
</feature>
<dbReference type="Gene3D" id="3.30.2010.10">
    <property type="entry name" value="Metalloproteases ('zincins'), catalytic domain"/>
    <property type="match status" value="1"/>
</dbReference>